<gene>
    <name evidence="2" type="ORF">FCH28_34945</name>
</gene>
<feature type="region of interest" description="Disordered" evidence="1">
    <location>
        <begin position="73"/>
        <end position="129"/>
    </location>
</feature>
<dbReference type="EMBL" id="SUMB01000017">
    <property type="protein sequence ID" value="TJZ42218.1"/>
    <property type="molecule type" value="Genomic_DNA"/>
</dbReference>
<sequence>MARDAIGETLGIRPETVGLELVVPEVAPLLDEVLEARRQRAAADAAERQALAEAARTLSEDLRLSQGDASRLLGVSQQEMSQLSRAARGSADARPRLLGPPNSSGTTRPKRQRKAPSPRPRWALAEDDV</sequence>
<accession>A0A4V5MHX8</accession>
<name>A0A4V5MHX8_9ACTN</name>
<evidence type="ECO:0000313" key="2">
    <source>
        <dbReference type="EMBL" id="TJZ42218.1"/>
    </source>
</evidence>
<feature type="compositionally biased region" description="Polar residues" evidence="1">
    <location>
        <begin position="75"/>
        <end position="84"/>
    </location>
</feature>
<evidence type="ECO:0000256" key="1">
    <source>
        <dbReference type="SAM" id="MobiDB-lite"/>
    </source>
</evidence>
<evidence type="ECO:0000313" key="3">
    <source>
        <dbReference type="Proteomes" id="UP000308697"/>
    </source>
</evidence>
<protein>
    <submittedName>
        <fullName evidence="2">Uncharacterized protein</fullName>
    </submittedName>
</protein>
<dbReference type="Proteomes" id="UP000308697">
    <property type="component" value="Unassembled WGS sequence"/>
</dbReference>
<keyword evidence="3" id="KW-1185">Reference proteome</keyword>
<dbReference type="OrthoDB" id="5772641at2"/>
<comment type="caution">
    <text evidence="2">The sequence shown here is derived from an EMBL/GenBank/DDBJ whole genome shotgun (WGS) entry which is preliminary data.</text>
</comment>
<reference evidence="2 3" key="1">
    <citation type="submission" date="2019-04" db="EMBL/GenBank/DDBJ databases">
        <title>Streptomyces piniterrae sp. nov., a heliquinomycin-producing actinomycete isolated from rhizosphere soil of Pinus yunnanensis.</title>
        <authorList>
            <person name="Zhuang X."/>
            <person name="Zhao J."/>
        </authorList>
    </citation>
    <scope>NUCLEOTIDE SEQUENCE [LARGE SCALE GENOMIC DNA]</scope>
    <source>
        <strain evidence="3">jys28</strain>
    </source>
</reference>
<dbReference type="AlphaFoldDB" id="A0A4V5MHX8"/>
<organism evidence="2 3">
    <name type="scientific">Streptomyces piniterrae</name>
    <dbReference type="NCBI Taxonomy" id="2571125"/>
    <lineage>
        <taxon>Bacteria</taxon>
        <taxon>Bacillati</taxon>
        <taxon>Actinomycetota</taxon>
        <taxon>Actinomycetes</taxon>
        <taxon>Kitasatosporales</taxon>
        <taxon>Streptomycetaceae</taxon>
        <taxon>Streptomyces</taxon>
    </lineage>
</organism>
<dbReference type="RefSeq" id="WP_136744389.1">
    <property type="nucleotide sequence ID" value="NZ_SUMB01000017.1"/>
</dbReference>
<proteinExistence type="predicted"/>